<name>A0A0R3SVV9_HYMDI</name>
<dbReference type="Pfam" id="PF00364">
    <property type="entry name" value="Biotin_lipoyl"/>
    <property type="match status" value="1"/>
</dbReference>
<dbReference type="InterPro" id="IPR000089">
    <property type="entry name" value="Biotin_lipoyl"/>
</dbReference>
<dbReference type="InterPro" id="IPR045257">
    <property type="entry name" value="E2/Pdx1"/>
</dbReference>
<dbReference type="STRING" id="6216.A0A0R3SVV9"/>
<evidence type="ECO:0000313" key="4">
    <source>
        <dbReference type="EMBL" id="VUZ55321.1"/>
    </source>
</evidence>
<sequence>MLVGSFRLITVAPKIFSSLLHTDVRVLCPIVIKMPSFSPTMHEGEITKWYKKEGEEICGGDLLCQVKTDKAEVDMDTEEEGILAKIIKAEHSSNKVNSPIGLIATEDEDWQEINKHWENHVPKSD</sequence>
<evidence type="ECO:0000313" key="5">
    <source>
        <dbReference type="Proteomes" id="UP000274504"/>
    </source>
</evidence>
<dbReference type="EMBL" id="CABIJS010000691">
    <property type="protein sequence ID" value="VUZ55321.1"/>
    <property type="molecule type" value="Genomic_DNA"/>
</dbReference>
<keyword evidence="1" id="KW-0450">Lipoyl</keyword>
<evidence type="ECO:0000313" key="6">
    <source>
        <dbReference type="Proteomes" id="UP000321570"/>
    </source>
</evidence>
<gene>
    <name evidence="3" type="ORF">HDID_LOCUS9745</name>
    <name evidence="4" type="ORF">WMSIL1_LOCUS13213</name>
</gene>
<feature type="domain" description="Lipoyl-binding" evidence="2">
    <location>
        <begin position="29"/>
        <end position="104"/>
    </location>
</feature>
<dbReference type="Proteomes" id="UP000274504">
    <property type="component" value="Unassembled WGS sequence"/>
</dbReference>
<dbReference type="GO" id="GO:0006086">
    <property type="term" value="P:pyruvate decarboxylation to acetyl-CoA"/>
    <property type="evidence" value="ECO:0007669"/>
    <property type="project" value="InterPro"/>
</dbReference>
<dbReference type="OrthoDB" id="537444at2759"/>
<dbReference type="GO" id="GO:0045254">
    <property type="term" value="C:pyruvate dehydrogenase complex"/>
    <property type="evidence" value="ECO:0007669"/>
    <property type="project" value="InterPro"/>
</dbReference>
<reference evidence="7" key="1">
    <citation type="submission" date="2017-02" db="UniProtKB">
        <authorList>
            <consortium name="WormBaseParasite"/>
        </authorList>
    </citation>
    <scope>IDENTIFICATION</scope>
</reference>
<keyword evidence="6" id="KW-1185">Reference proteome</keyword>
<dbReference type="Proteomes" id="UP000321570">
    <property type="component" value="Unassembled WGS sequence"/>
</dbReference>
<evidence type="ECO:0000259" key="2">
    <source>
        <dbReference type="PROSITE" id="PS50968"/>
    </source>
</evidence>
<dbReference type="AlphaFoldDB" id="A0A0R3SVV9"/>
<dbReference type="PANTHER" id="PTHR23151">
    <property type="entry name" value="DIHYDROLIPOAMIDE ACETYL/SUCCINYL-TRANSFERASE-RELATED"/>
    <property type="match status" value="1"/>
</dbReference>
<reference evidence="3 5" key="2">
    <citation type="submission" date="2018-11" db="EMBL/GenBank/DDBJ databases">
        <authorList>
            <consortium name="Pathogen Informatics"/>
        </authorList>
    </citation>
    <scope>NUCLEOTIDE SEQUENCE [LARGE SCALE GENOMIC DNA]</scope>
</reference>
<dbReference type="GO" id="GO:0005739">
    <property type="term" value="C:mitochondrion"/>
    <property type="evidence" value="ECO:0007669"/>
    <property type="project" value="TreeGrafter"/>
</dbReference>
<accession>A0A0R3SVV9</accession>
<organism evidence="7">
    <name type="scientific">Hymenolepis diminuta</name>
    <name type="common">Rat tapeworm</name>
    <dbReference type="NCBI Taxonomy" id="6216"/>
    <lineage>
        <taxon>Eukaryota</taxon>
        <taxon>Metazoa</taxon>
        <taxon>Spiralia</taxon>
        <taxon>Lophotrochozoa</taxon>
        <taxon>Platyhelminthes</taxon>
        <taxon>Cestoda</taxon>
        <taxon>Eucestoda</taxon>
        <taxon>Cyclophyllidea</taxon>
        <taxon>Hymenolepididae</taxon>
        <taxon>Hymenolepis</taxon>
    </lineage>
</organism>
<dbReference type="WBParaSite" id="HDID_0000974701-mRNA-1">
    <property type="protein sequence ID" value="HDID_0000974701-mRNA-1"/>
    <property type="gene ID" value="HDID_0000974701"/>
</dbReference>
<dbReference type="PROSITE" id="PS50968">
    <property type="entry name" value="BIOTINYL_LIPOYL"/>
    <property type="match status" value="1"/>
</dbReference>
<dbReference type="CDD" id="cd06849">
    <property type="entry name" value="lipoyl_domain"/>
    <property type="match status" value="1"/>
</dbReference>
<dbReference type="SUPFAM" id="SSF51230">
    <property type="entry name" value="Single hybrid motif"/>
    <property type="match status" value="1"/>
</dbReference>
<dbReference type="FunFam" id="2.40.50.100:FF:000010">
    <property type="entry name" value="Acetyltransferase component of pyruvate dehydrogenase complex"/>
    <property type="match status" value="1"/>
</dbReference>
<evidence type="ECO:0000256" key="1">
    <source>
        <dbReference type="ARBA" id="ARBA00022823"/>
    </source>
</evidence>
<dbReference type="InterPro" id="IPR011053">
    <property type="entry name" value="Single_hybrid_motif"/>
</dbReference>
<evidence type="ECO:0000313" key="7">
    <source>
        <dbReference type="WBParaSite" id="HDID_0000974701-mRNA-1"/>
    </source>
</evidence>
<protein>
    <submittedName>
        <fullName evidence="7">Lipoyl-binding domain-containing protein</fullName>
    </submittedName>
</protein>
<dbReference type="Gene3D" id="2.40.50.100">
    <property type="match status" value="1"/>
</dbReference>
<evidence type="ECO:0000313" key="3">
    <source>
        <dbReference type="EMBL" id="VDL62160.1"/>
    </source>
</evidence>
<dbReference type="PANTHER" id="PTHR23151:SF90">
    <property type="entry name" value="DIHYDROLIPOYLLYSINE-RESIDUE ACETYLTRANSFERASE COMPONENT OF PYRUVATE DEHYDROGENASE COMPLEX, MITOCHONDRIAL-RELATED"/>
    <property type="match status" value="1"/>
</dbReference>
<dbReference type="EMBL" id="UYSG01011385">
    <property type="protein sequence ID" value="VDL62160.1"/>
    <property type="molecule type" value="Genomic_DNA"/>
</dbReference>
<reference evidence="4 6" key="3">
    <citation type="submission" date="2019-07" db="EMBL/GenBank/DDBJ databases">
        <authorList>
            <person name="Jastrzebski P J."/>
            <person name="Paukszto L."/>
            <person name="Jastrzebski P J."/>
        </authorList>
    </citation>
    <scope>NUCLEOTIDE SEQUENCE [LARGE SCALE GENOMIC DNA]</scope>
    <source>
        <strain evidence="4 6">WMS-il1</strain>
    </source>
</reference>
<proteinExistence type="predicted"/>